<accession>Q22GH1</accession>
<feature type="compositionally biased region" description="Polar residues" evidence="2">
    <location>
        <begin position="12"/>
        <end position="22"/>
    </location>
</feature>
<dbReference type="GeneID" id="7823598"/>
<dbReference type="EMBL" id="GG662460">
    <property type="protein sequence ID" value="EAR84360.3"/>
    <property type="molecule type" value="Genomic_DNA"/>
</dbReference>
<feature type="region of interest" description="Disordered" evidence="2">
    <location>
        <begin position="283"/>
        <end position="304"/>
    </location>
</feature>
<dbReference type="AlphaFoldDB" id="Q22GH1"/>
<dbReference type="RefSeq" id="XP_001032023.3">
    <property type="nucleotide sequence ID" value="XM_001032023.3"/>
</dbReference>
<evidence type="ECO:0000313" key="4">
    <source>
        <dbReference type="Proteomes" id="UP000009168"/>
    </source>
</evidence>
<name>Q22GH1_TETTS</name>
<keyword evidence="4" id="KW-1185">Reference proteome</keyword>
<protein>
    <submittedName>
        <fullName evidence="3">Uncharacterized protein</fullName>
    </submittedName>
</protein>
<feature type="compositionally biased region" description="Polar residues" evidence="2">
    <location>
        <begin position="245"/>
        <end position="266"/>
    </location>
</feature>
<dbReference type="Proteomes" id="UP000009168">
    <property type="component" value="Unassembled WGS sequence"/>
</dbReference>
<proteinExistence type="predicted"/>
<feature type="region of interest" description="Disordered" evidence="2">
    <location>
        <begin position="1"/>
        <end position="30"/>
    </location>
</feature>
<dbReference type="KEGG" id="tet:TTHERM_00703520"/>
<feature type="region of interest" description="Disordered" evidence="2">
    <location>
        <begin position="232"/>
        <end position="269"/>
    </location>
</feature>
<feature type="compositionally biased region" description="Basic and acidic residues" evidence="2">
    <location>
        <begin position="1"/>
        <end position="10"/>
    </location>
</feature>
<evidence type="ECO:0000256" key="2">
    <source>
        <dbReference type="SAM" id="MobiDB-lite"/>
    </source>
</evidence>
<dbReference type="InParanoid" id="Q22GH1"/>
<evidence type="ECO:0000256" key="1">
    <source>
        <dbReference type="SAM" id="Coils"/>
    </source>
</evidence>
<keyword evidence="1" id="KW-0175">Coiled coil</keyword>
<reference evidence="4" key="1">
    <citation type="journal article" date="2006" name="PLoS Biol.">
        <title>Macronuclear genome sequence of the ciliate Tetrahymena thermophila, a model eukaryote.</title>
        <authorList>
            <person name="Eisen J.A."/>
            <person name="Coyne R.S."/>
            <person name="Wu M."/>
            <person name="Wu D."/>
            <person name="Thiagarajan M."/>
            <person name="Wortman J.R."/>
            <person name="Badger J.H."/>
            <person name="Ren Q."/>
            <person name="Amedeo P."/>
            <person name="Jones K.M."/>
            <person name="Tallon L.J."/>
            <person name="Delcher A.L."/>
            <person name="Salzberg S.L."/>
            <person name="Silva J.C."/>
            <person name="Haas B.J."/>
            <person name="Majoros W.H."/>
            <person name="Farzad M."/>
            <person name="Carlton J.M."/>
            <person name="Smith R.K. Jr."/>
            <person name="Garg J."/>
            <person name="Pearlman R.E."/>
            <person name="Karrer K.M."/>
            <person name="Sun L."/>
            <person name="Manning G."/>
            <person name="Elde N.C."/>
            <person name="Turkewitz A.P."/>
            <person name="Asai D.J."/>
            <person name="Wilkes D.E."/>
            <person name="Wang Y."/>
            <person name="Cai H."/>
            <person name="Collins K."/>
            <person name="Stewart B.A."/>
            <person name="Lee S.R."/>
            <person name="Wilamowska K."/>
            <person name="Weinberg Z."/>
            <person name="Ruzzo W.L."/>
            <person name="Wloga D."/>
            <person name="Gaertig J."/>
            <person name="Frankel J."/>
            <person name="Tsao C.-C."/>
            <person name="Gorovsky M.A."/>
            <person name="Keeling P.J."/>
            <person name="Waller R.F."/>
            <person name="Patron N.J."/>
            <person name="Cherry J.M."/>
            <person name="Stover N.A."/>
            <person name="Krieger C.J."/>
            <person name="del Toro C."/>
            <person name="Ryder H.F."/>
            <person name="Williamson S.C."/>
            <person name="Barbeau R.A."/>
            <person name="Hamilton E.P."/>
            <person name="Orias E."/>
        </authorList>
    </citation>
    <scope>NUCLEOTIDE SEQUENCE [LARGE SCALE GENOMIC DNA]</scope>
    <source>
        <strain evidence="4">SB210</strain>
    </source>
</reference>
<evidence type="ECO:0000313" key="3">
    <source>
        <dbReference type="EMBL" id="EAR84360.3"/>
    </source>
</evidence>
<dbReference type="HOGENOM" id="CLU_328336_0_0_1"/>
<organism evidence="3 4">
    <name type="scientific">Tetrahymena thermophila (strain SB210)</name>
    <dbReference type="NCBI Taxonomy" id="312017"/>
    <lineage>
        <taxon>Eukaryota</taxon>
        <taxon>Sar</taxon>
        <taxon>Alveolata</taxon>
        <taxon>Ciliophora</taxon>
        <taxon>Intramacronucleata</taxon>
        <taxon>Oligohymenophorea</taxon>
        <taxon>Hymenostomatida</taxon>
        <taxon>Tetrahymenina</taxon>
        <taxon>Tetrahymenidae</taxon>
        <taxon>Tetrahymena</taxon>
    </lineage>
</organism>
<sequence length="448" mass="51477">MKNSVKEKSLNKNHGSGDSTNDGKQRFYNSNSVNRKNVVVQSQAENDDNPLLIFDKIDNILLKSANYSFINKENLEKDLLKLYNLENLTDQKAKQIIKQLNHSPMQMLKNGLKNQSHIFRNKIINPGRANANENNQQVSNVHKIQYISQKRYRKNGSSSSSLRRSEKGYTLGLLNSKNQNNFYSNNPQNARNSSNIKKASMISYQAKSGLNASTNQIKLTHDEDLEYQTKHEALTPQRYKRSFDKQLSPQLSQNKNGSLDDTNTKPQIRLPFHDDECEDLQDQNMQEKSFSSQKNEANKAASLNTQNSPSVKIIKMNNLLSHNIQKDICESPNSNKYALKTEFSQIRGNPNEIQSISLNQETPTKEVQDNYQSQGSHQACWDIYKINEKKQLQLKSTNLQDEMKRIDELQIKNEKAISNYIQIRQDLLDLAISQKLKQIQKGIKVQKN</sequence>
<gene>
    <name evidence="3" type="ORF">TTHERM_00703520</name>
</gene>
<feature type="coiled-coil region" evidence="1">
    <location>
        <begin position="389"/>
        <end position="426"/>
    </location>
</feature>